<dbReference type="Proteomes" id="UP000429552">
    <property type="component" value="Unassembled WGS sequence"/>
</dbReference>
<reference evidence="2 3" key="1">
    <citation type="submission" date="2019-12" db="EMBL/GenBank/DDBJ databases">
        <title>Whole genome shotgun sequence of Streptomyces libani subsp. libani NBRC 13452.</title>
        <authorList>
            <person name="Ichikawa N."/>
            <person name="Kimura A."/>
            <person name="Kitahashi Y."/>
            <person name="Komaki H."/>
            <person name="Tamura T."/>
        </authorList>
    </citation>
    <scope>NUCLEOTIDE SEQUENCE [LARGE SCALE GENOMIC DNA]</scope>
    <source>
        <strain evidence="2 3">NBRC 13452</strain>
    </source>
</reference>
<protein>
    <submittedName>
        <fullName evidence="2">Uncharacterized protein</fullName>
    </submittedName>
</protein>
<evidence type="ECO:0000313" key="3">
    <source>
        <dbReference type="Proteomes" id="UP000429552"/>
    </source>
</evidence>
<accession>A0A640TDD4</accession>
<gene>
    <name evidence="2" type="ORF">Sliba_18210</name>
</gene>
<organism evidence="2 3">
    <name type="scientific">Streptomyces nigrescens</name>
    <dbReference type="NCBI Taxonomy" id="1920"/>
    <lineage>
        <taxon>Bacteria</taxon>
        <taxon>Bacillati</taxon>
        <taxon>Actinomycetota</taxon>
        <taxon>Actinomycetes</taxon>
        <taxon>Kitasatosporales</taxon>
        <taxon>Streptomycetaceae</taxon>
        <taxon>Streptomyces</taxon>
    </lineage>
</organism>
<comment type="caution">
    <text evidence="2">The sequence shown here is derived from an EMBL/GenBank/DDBJ whole genome shotgun (WGS) entry which is preliminary data.</text>
</comment>
<feature type="region of interest" description="Disordered" evidence="1">
    <location>
        <begin position="16"/>
        <end position="36"/>
    </location>
</feature>
<dbReference type="EMBL" id="BLIP01000001">
    <property type="protein sequence ID" value="GFE21368.1"/>
    <property type="molecule type" value="Genomic_DNA"/>
</dbReference>
<feature type="compositionally biased region" description="Pro residues" evidence="1">
    <location>
        <begin position="22"/>
        <end position="32"/>
    </location>
</feature>
<proteinExistence type="predicted"/>
<name>A0A640TDD4_STRNI</name>
<evidence type="ECO:0000313" key="2">
    <source>
        <dbReference type="EMBL" id="GFE21368.1"/>
    </source>
</evidence>
<dbReference type="AlphaFoldDB" id="A0A640TDD4"/>
<feature type="region of interest" description="Disordered" evidence="1">
    <location>
        <begin position="50"/>
        <end position="72"/>
    </location>
</feature>
<feature type="compositionally biased region" description="Polar residues" evidence="1">
    <location>
        <begin position="54"/>
        <end position="72"/>
    </location>
</feature>
<sequence length="72" mass="7451">MPGVVRAASARVRPRARGRFPPGLPLALPPGGAPLEGAARRTVTERCPAAGYSPWNTAPASRSTWSGSGDQQ</sequence>
<evidence type="ECO:0000256" key="1">
    <source>
        <dbReference type="SAM" id="MobiDB-lite"/>
    </source>
</evidence>